<dbReference type="CDD" id="cd00054">
    <property type="entry name" value="EGF_CA"/>
    <property type="match status" value="1"/>
</dbReference>
<protein>
    <submittedName>
        <fullName evidence="4">Os10g0116600 protein</fullName>
    </submittedName>
</protein>
<dbReference type="GO" id="GO:0005509">
    <property type="term" value="F:calcium ion binding"/>
    <property type="evidence" value="ECO:0007669"/>
    <property type="project" value="InterPro"/>
</dbReference>
<dbReference type="HOGENOM" id="CLU_000288_43_10_1"/>
<organism evidence="4 5">
    <name type="scientific">Oryza sativa subsp. japonica</name>
    <name type="common">Rice</name>
    <dbReference type="NCBI Taxonomy" id="39947"/>
    <lineage>
        <taxon>Eukaryota</taxon>
        <taxon>Viridiplantae</taxon>
        <taxon>Streptophyta</taxon>
        <taxon>Embryophyta</taxon>
        <taxon>Tracheophyta</taxon>
        <taxon>Spermatophyta</taxon>
        <taxon>Magnoliopsida</taxon>
        <taxon>Liliopsida</taxon>
        <taxon>Poales</taxon>
        <taxon>Poaceae</taxon>
        <taxon>BOP clade</taxon>
        <taxon>Oryzoideae</taxon>
        <taxon>Oryzeae</taxon>
        <taxon>Oryzinae</taxon>
        <taxon>Oryza</taxon>
        <taxon>Oryza sativa</taxon>
    </lineage>
</organism>
<dbReference type="KEGG" id="dosa:Os10g0116600"/>
<dbReference type="AlphaFoldDB" id="Q0IZ98"/>
<evidence type="ECO:0000256" key="1">
    <source>
        <dbReference type="ARBA" id="ARBA00023157"/>
    </source>
</evidence>
<dbReference type="PROSITE" id="PS00010">
    <property type="entry name" value="ASX_HYDROXYL"/>
    <property type="match status" value="1"/>
</dbReference>
<sequence>MCRQDIDECQLRIQFPELRDVYPCSSDGICKNRPGGYDCPCKPGMKGDGKAGTCTEKFPLVAKVIVGKLACVAPISE</sequence>
<dbReference type="InterPro" id="IPR000742">
    <property type="entry name" value="EGF"/>
</dbReference>
<evidence type="ECO:0000256" key="2">
    <source>
        <dbReference type="PROSITE-ProRule" id="PRU00076"/>
    </source>
</evidence>
<dbReference type="FunFam" id="2.10.25.10:FF:000704">
    <property type="entry name" value="Os12g0614800 protein"/>
    <property type="match status" value="1"/>
</dbReference>
<name>Q0IZ98_ORYSJ</name>
<evidence type="ECO:0000313" key="5">
    <source>
        <dbReference type="Proteomes" id="UP000000763"/>
    </source>
</evidence>
<dbReference type="InterPro" id="IPR000152">
    <property type="entry name" value="EGF-type_Asp/Asn_hydroxyl_site"/>
</dbReference>
<gene>
    <name evidence="4" type="ordered locus">Os10g0116600</name>
</gene>
<dbReference type="PROSITE" id="PS01187">
    <property type="entry name" value="EGF_CA"/>
    <property type="match status" value="1"/>
</dbReference>
<dbReference type="InterPro" id="IPR018097">
    <property type="entry name" value="EGF_Ca-bd_CS"/>
</dbReference>
<accession>Q0IZ98</accession>
<evidence type="ECO:0000259" key="3">
    <source>
        <dbReference type="PROSITE" id="PS50026"/>
    </source>
</evidence>
<dbReference type="Proteomes" id="UP000000763">
    <property type="component" value="Chromosome 10"/>
</dbReference>
<keyword evidence="2" id="KW-0245">EGF-like domain</keyword>
<dbReference type="Gene3D" id="2.10.25.10">
    <property type="entry name" value="Laminin"/>
    <property type="match status" value="1"/>
</dbReference>
<dbReference type="PROSITE" id="PS50026">
    <property type="entry name" value="EGF_3"/>
    <property type="match status" value="1"/>
</dbReference>
<dbReference type="InterPro" id="IPR001881">
    <property type="entry name" value="EGF-like_Ca-bd_dom"/>
</dbReference>
<feature type="domain" description="EGF-like" evidence="3">
    <location>
        <begin position="5"/>
        <end position="55"/>
    </location>
</feature>
<dbReference type="SMART" id="SM00179">
    <property type="entry name" value="EGF_CA"/>
    <property type="match status" value="1"/>
</dbReference>
<dbReference type="SUPFAM" id="SSF57196">
    <property type="entry name" value="EGF/Laminin"/>
    <property type="match status" value="1"/>
</dbReference>
<reference evidence="4 5" key="1">
    <citation type="journal article" date="2005" name="Nature">
        <title>The map-based sequence of the rice genome.</title>
        <authorList>
            <consortium name="International rice genome sequencing project (IRGSP)"/>
            <person name="Matsumoto T."/>
            <person name="Wu J."/>
            <person name="Kanamori H."/>
            <person name="Katayose Y."/>
            <person name="Fujisawa M."/>
            <person name="Namiki N."/>
            <person name="Mizuno H."/>
            <person name="Yamamoto K."/>
            <person name="Antonio B.A."/>
            <person name="Baba T."/>
            <person name="Sakata K."/>
            <person name="Nagamura Y."/>
            <person name="Aoki H."/>
            <person name="Arikawa K."/>
            <person name="Arita K."/>
            <person name="Bito T."/>
            <person name="Chiden Y."/>
            <person name="Fujitsuka N."/>
            <person name="Fukunaka R."/>
            <person name="Hamada M."/>
            <person name="Harada C."/>
            <person name="Hayashi A."/>
            <person name="Hijishita S."/>
            <person name="Honda M."/>
            <person name="Hosokawa S."/>
            <person name="Ichikawa Y."/>
            <person name="Idonuma A."/>
            <person name="Iijima M."/>
            <person name="Ikeda M."/>
            <person name="Ikeno M."/>
            <person name="Ito K."/>
            <person name="Ito S."/>
            <person name="Ito T."/>
            <person name="Ito Y."/>
            <person name="Ito Y."/>
            <person name="Iwabuchi A."/>
            <person name="Kamiya K."/>
            <person name="Karasawa W."/>
            <person name="Kurita K."/>
            <person name="Katagiri S."/>
            <person name="Kikuta A."/>
            <person name="Kobayashi H."/>
            <person name="Kobayashi N."/>
            <person name="Machita K."/>
            <person name="Maehara T."/>
            <person name="Masukawa M."/>
            <person name="Mizubayashi T."/>
            <person name="Mukai Y."/>
            <person name="Nagasaki H."/>
            <person name="Nagata Y."/>
            <person name="Naito S."/>
            <person name="Nakashima M."/>
            <person name="Nakama Y."/>
            <person name="Nakamichi Y."/>
            <person name="Nakamura M."/>
            <person name="Meguro A."/>
            <person name="Negishi M."/>
            <person name="Ohta I."/>
            <person name="Ohta T."/>
            <person name="Okamoto M."/>
            <person name="Ono N."/>
            <person name="Saji S."/>
            <person name="Sakaguchi M."/>
            <person name="Sakai K."/>
            <person name="Shibata M."/>
            <person name="Shimokawa T."/>
            <person name="Song J."/>
            <person name="Takazaki Y."/>
            <person name="Terasawa K."/>
            <person name="Tsugane M."/>
            <person name="Tsuji K."/>
            <person name="Ueda S."/>
            <person name="Waki K."/>
            <person name="Yamagata H."/>
            <person name="Yamamoto M."/>
            <person name="Yamamoto S."/>
            <person name="Yamane H."/>
            <person name="Yoshiki S."/>
            <person name="Yoshihara R."/>
            <person name="Yukawa K."/>
            <person name="Zhong H."/>
            <person name="Yano M."/>
            <person name="Yuan Q."/>
            <person name="Ouyang S."/>
            <person name="Liu J."/>
            <person name="Jones K.M."/>
            <person name="Gansberger K."/>
            <person name="Moffat K."/>
            <person name="Hill J."/>
            <person name="Bera J."/>
            <person name="Fadrosh D."/>
            <person name="Jin S."/>
            <person name="Johri S."/>
            <person name="Kim M."/>
            <person name="Overton L."/>
            <person name="Reardon M."/>
            <person name="Tsitrin T."/>
            <person name="Vuong H."/>
            <person name="Weaver B."/>
            <person name="Ciecko A."/>
            <person name="Tallon L."/>
            <person name="Jackson J."/>
            <person name="Pai G."/>
            <person name="Aken S.V."/>
            <person name="Utterback T."/>
            <person name="Reidmuller S."/>
            <person name="Feldblyum T."/>
            <person name="Hsiao J."/>
            <person name="Zismann V."/>
            <person name="Iobst S."/>
            <person name="de Vazeille A.R."/>
            <person name="Buell C.R."/>
            <person name="Ying K."/>
            <person name="Li Y."/>
            <person name="Lu T."/>
            <person name="Huang Y."/>
            <person name="Zhao Q."/>
            <person name="Feng Q."/>
            <person name="Zhang L."/>
            <person name="Zhu J."/>
            <person name="Weng Q."/>
            <person name="Mu J."/>
            <person name="Lu Y."/>
            <person name="Fan D."/>
            <person name="Liu Y."/>
            <person name="Guan J."/>
            <person name="Zhang Y."/>
            <person name="Yu S."/>
            <person name="Liu X."/>
            <person name="Zhang Y."/>
            <person name="Hong G."/>
            <person name="Han B."/>
            <person name="Choisne N."/>
            <person name="Demange N."/>
            <person name="Orjeda G."/>
            <person name="Samain S."/>
            <person name="Cattolico L."/>
            <person name="Pelletier E."/>
            <person name="Couloux A."/>
            <person name="Segurens B."/>
            <person name="Wincker P."/>
            <person name="D'Hont A."/>
            <person name="Scarpelli C."/>
            <person name="Weissenbach J."/>
            <person name="Salanoubat M."/>
            <person name="Quetier F."/>
            <person name="Yu Y."/>
            <person name="Kim H.R."/>
            <person name="Rambo T."/>
            <person name="Currie J."/>
            <person name="Collura K."/>
            <person name="Luo M."/>
            <person name="Yang T."/>
            <person name="Ammiraju J.S.S."/>
            <person name="Engler F."/>
            <person name="Soderlund C."/>
            <person name="Wing R.A."/>
            <person name="Palmer L.E."/>
            <person name="de la Bastide M."/>
            <person name="Spiegel L."/>
            <person name="Nascimento L."/>
            <person name="Zutavern T."/>
            <person name="O'Shaughnessy A."/>
            <person name="Dike S."/>
            <person name="Dedhia N."/>
            <person name="Preston R."/>
            <person name="Balija V."/>
            <person name="McCombie W.R."/>
            <person name="Chow T."/>
            <person name="Chen H."/>
            <person name="Chung M."/>
            <person name="Chen C."/>
            <person name="Shaw J."/>
            <person name="Wu H."/>
            <person name="Hsiao K."/>
            <person name="Chao Y."/>
            <person name="Chu M."/>
            <person name="Cheng C."/>
            <person name="Hour A."/>
            <person name="Lee P."/>
            <person name="Lin S."/>
            <person name="Lin Y."/>
            <person name="Liou J."/>
            <person name="Liu S."/>
            <person name="Hsing Y."/>
            <person name="Raghuvanshi S."/>
            <person name="Mohanty A."/>
            <person name="Bharti A.K."/>
            <person name="Gaur A."/>
            <person name="Gupta V."/>
            <person name="Kumar D."/>
            <person name="Ravi V."/>
            <person name="Vij S."/>
            <person name="Kapur A."/>
            <person name="Khurana P."/>
            <person name="Khurana P."/>
            <person name="Khurana J.P."/>
            <person name="Tyagi A.K."/>
            <person name="Gaikwad K."/>
            <person name="Singh A."/>
            <person name="Dalal V."/>
            <person name="Srivastava S."/>
            <person name="Dixit A."/>
            <person name="Pal A.K."/>
            <person name="Ghazi I.A."/>
            <person name="Yadav M."/>
            <person name="Pandit A."/>
            <person name="Bhargava A."/>
            <person name="Sureshbabu K."/>
            <person name="Batra K."/>
            <person name="Sharma T.R."/>
            <person name="Mohapatra T."/>
            <person name="Singh N.K."/>
            <person name="Messing J."/>
            <person name="Nelson A.B."/>
            <person name="Fuks G."/>
            <person name="Kavchok S."/>
            <person name="Keizer G."/>
            <person name="Linton E."/>
            <person name="Llaca V."/>
            <person name="Song R."/>
            <person name="Tanyolac B."/>
            <person name="Young S."/>
            <person name="Ho-Il K."/>
            <person name="Hahn J.H."/>
            <person name="Sangsakoo G."/>
            <person name="Vanavichit A."/>
            <person name="de Mattos Luiz.A.T."/>
            <person name="Zimmer P.D."/>
            <person name="Malone G."/>
            <person name="Dellagostin O."/>
            <person name="de Oliveira A.C."/>
            <person name="Bevan M."/>
            <person name="Bancroft I."/>
            <person name="Minx P."/>
            <person name="Cordum H."/>
            <person name="Wilson R."/>
            <person name="Cheng Z."/>
            <person name="Jin W."/>
            <person name="Jiang J."/>
            <person name="Leong S.A."/>
            <person name="Iwama H."/>
            <person name="Gojobori T."/>
            <person name="Itoh T."/>
            <person name="Niimura Y."/>
            <person name="Fujii Y."/>
            <person name="Habara T."/>
            <person name="Sakai H."/>
            <person name="Sato Y."/>
            <person name="Wilson G."/>
            <person name="Kumar K."/>
            <person name="McCouch S."/>
            <person name="Juretic N."/>
            <person name="Hoen D."/>
            <person name="Wright S."/>
            <person name="Bruskiewich R."/>
            <person name="Bureau T."/>
            <person name="Miyao A."/>
            <person name="Hirochika H."/>
            <person name="Nishikawa T."/>
            <person name="Kadowaki K."/>
            <person name="Sugiura M."/>
            <person name="Burr B."/>
            <person name="Sasaki T."/>
        </authorList>
    </citation>
    <scope>NUCLEOTIDE SEQUENCE [LARGE SCALE GENOMIC DNA]</scope>
    <source>
        <strain evidence="5">cv. Nipponbare</strain>
    </source>
</reference>
<evidence type="ECO:0000313" key="4">
    <source>
        <dbReference type="EMBL" id="BAF25967.2"/>
    </source>
</evidence>
<dbReference type="EMBL" id="AP008216">
    <property type="protein sequence ID" value="BAF25967.2"/>
    <property type="molecule type" value="Genomic_DNA"/>
</dbReference>
<reference evidence="5" key="2">
    <citation type="journal article" date="2008" name="Nucleic Acids Res.">
        <title>The rice annotation project database (RAP-DB): 2008 update.</title>
        <authorList>
            <consortium name="The rice annotation project (RAP)"/>
        </authorList>
    </citation>
    <scope>GENOME REANNOTATION</scope>
    <source>
        <strain evidence="5">cv. Nipponbare</strain>
    </source>
</reference>
<proteinExistence type="predicted"/>
<comment type="caution">
    <text evidence="2">Lacks conserved residue(s) required for the propagation of feature annotation.</text>
</comment>
<dbReference type="SMART" id="SM00181">
    <property type="entry name" value="EGF"/>
    <property type="match status" value="1"/>
</dbReference>
<keyword evidence="1" id="KW-1015">Disulfide bond</keyword>